<dbReference type="GO" id="GO:0008299">
    <property type="term" value="P:isoprenoid biosynthetic process"/>
    <property type="evidence" value="ECO:0007669"/>
    <property type="project" value="InterPro"/>
</dbReference>
<dbReference type="EMBL" id="VSSQ01010469">
    <property type="protein sequence ID" value="MPM44425.1"/>
    <property type="molecule type" value="Genomic_DNA"/>
</dbReference>
<dbReference type="CDD" id="cd02516">
    <property type="entry name" value="CDP-ME_synthetase"/>
    <property type="match status" value="1"/>
</dbReference>
<dbReference type="EC" id="2.7.7.60" evidence="3"/>
<dbReference type="NCBIfam" id="TIGR00453">
    <property type="entry name" value="ispD"/>
    <property type="match status" value="1"/>
</dbReference>
<dbReference type="InterPro" id="IPR050088">
    <property type="entry name" value="IspD/TarI_cytidylyltransf_bact"/>
</dbReference>
<dbReference type="GO" id="GO:0050518">
    <property type="term" value="F:2-C-methyl-D-erythritol 4-phosphate cytidylyltransferase activity"/>
    <property type="evidence" value="ECO:0007669"/>
    <property type="project" value="UniProtKB-EC"/>
</dbReference>
<reference evidence="3" key="1">
    <citation type="submission" date="2019-08" db="EMBL/GenBank/DDBJ databases">
        <authorList>
            <person name="Kucharzyk K."/>
            <person name="Murdoch R.W."/>
            <person name="Higgins S."/>
            <person name="Loffler F."/>
        </authorList>
    </citation>
    <scope>NUCLEOTIDE SEQUENCE</scope>
</reference>
<dbReference type="InterPro" id="IPR001228">
    <property type="entry name" value="IspD"/>
</dbReference>
<gene>
    <name evidence="3" type="primary">ispD_16</name>
    <name evidence="3" type="ORF">SDC9_91103</name>
</gene>
<dbReference type="InterPro" id="IPR029044">
    <property type="entry name" value="Nucleotide-diphossugar_trans"/>
</dbReference>
<dbReference type="AlphaFoldDB" id="A0A644ZU75"/>
<name>A0A644ZU75_9ZZZZ</name>
<dbReference type="HAMAP" id="MF_00108">
    <property type="entry name" value="IspD"/>
    <property type="match status" value="1"/>
</dbReference>
<dbReference type="FunFam" id="3.90.550.10:FF:000003">
    <property type="entry name" value="2-C-methyl-D-erythritol 4-phosphate cytidylyltransferase"/>
    <property type="match status" value="1"/>
</dbReference>
<keyword evidence="2 3" id="KW-0548">Nucleotidyltransferase</keyword>
<comment type="caution">
    <text evidence="3">The sequence shown here is derived from an EMBL/GenBank/DDBJ whole genome shotgun (WGS) entry which is preliminary data.</text>
</comment>
<dbReference type="PANTHER" id="PTHR32125">
    <property type="entry name" value="2-C-METHYL-D-ERYTHRITOL 4-PHOSPHATE CYTIDYLYLTRANSFERASE, CHLOROPLASTIC"/>
    <property type="match status" value="1"/>
</dbReference>
<proteinExistence type="inferred from homology"/>
<evidence type="ECO:0000256" key="2">
    <source>
        <dbReference type="ARBA" id="ARBA00022695"/>
    </source>
</evidence>
<dbReference type="Gene3D" id="3.90.550.10">
    <property type="entry name" value="Spore Coat Polysaccharide Biosynthesis Protein SpsA, Chain A"/>
    <property type="match status" value="1"/>
</dbReference>
<dbReference type="Pfam" id="PF01128">
    <property type="entry name" value="IspD"/>
    <property type="match status" value="1"/>
</dbReference>
<dbReference type="PANTHER" id="PTHR32125:SF4">
    <property type="entry name" value="2-C-METHYL-D-ERYTHRITOL 4-PHOSPHATE CYTIDYLYLTRANSFERASE, CHLOROPLASTIC"/>
    <property type="match status" value="1"/>
</dbReference>
<sequence>MNYSVIIVAAGKGTRMNLGYNKVYYRVDGKTILERTMKVFEEDKRCSQIIIVTEGLDYKQHTNRFSGKIVIVGGGKTRQESVENGLFAVKEDIVFVHDGARPYVSKECINRLCKSMESNDAALLMVPAKDTIKSVKDGYIEYTPLRETLMHAQTPQVFKTALLLSCYKKAKLDNFVGTDDASLVEKYGNTRIAVVEGDYKNKKITTTEDLD</sequence>
<dbReference type="InterPro" id="IPR034683">
    <property type="entry name" value="IspD/TarI"/>
</dbReference>
<evidence type="ECO:0000256" key="1">
    <source>
        <dbReference type="ARBA" id="ARBA00022679"/>
    </source>
</evidence>
<evidence type="ECO:0000313" key="3">
    <source>
        <dbReference type="EMBL" id="MPM44425.1"/>
    </source>
</evidence>
<keyword evidence="1 3" id="KW-0808">Transferase</keyword>
<dbReference type="SUPFAM" id="SSF53448">
    <property type="entry name" value="Nucleotide-diphospho-sugar transferases"/>
    <property type="match status" value="1"/>
</dbReference>
<accession>A0A644ZU75</accession>
<organism evidence="3">
    <name type="scientific">bioreactor metagenome</name>
    <dbReference type="NCBI Taxonomy" id="1076179"/>
    <lineage>
        <taxon>unclassified sequences</taxon>
        <taxon>metagenomes</taxon>
        <taxon>ecological metagenomes</taxon>
    </lineage>
</organism>
<protein>
    <submittedName>
        <fullName evidence="3">2-C-methyl-D-erythritol 4-phosphate cytidylyltransferase</fullName>
        <ecNumber evidence="3">2.7.7.60</ecNumber>
    </submittedName>
</protein>